<dbReference type="SUPFAM" id="SSF52096">
    <property type="entry name" value="ClpP/crotonase"/>
    <property type="match status" value="1"/>
</dbReference>
<accession>A0A4C1T2S4</accession>
<gene>
    <name evidence="8" type="primary">echdc3</name>
    <name evidence="8" type="ORF">EVAR_73092_1</name>
</gene>
<proteinExistence type="predicted"/>
<protein>
    <recommendedName>
        <fullName evidence="7">Enoyl-CoA hydratase domain-containing protein 3, mitochondrial</fullName>
    </recommendedName>
</protein>
<comment type="subcellular location">
    <subcellularLocation>
        <location evidence="1">Mitochondrion</location>
    </subcellularLocation>
</comment>
<comment type="caution">
    <text evidence="8">The sequence shown here is derived from an EMBL/GenBank/DDBJ whole genome shotgun (WGS) entry which is preliminary data.</text>
</comment>
<organism evidence="8 9">
    <name type="scientific">Eumeta variegata</name>
    <name type="common">Bagworm moth</name>
    <name type="synonym">Eumeta japonica</name>
    <dbReference type="NCBI Taxonomy" id="151549"/>
    <lineage>
        <taxon>Eukaryota</taxon>
        <taxon>Metazoa</taxon>
        <taxon>Ecdysozoa</taxon>
        <taxon>Arthropoda</taxon>
        <taxon>Hexapoda</taxon>
        <taxon>Insecta</taxon>
        <taxon>Pterygota</taxon>
        <taxon>Neoptera</taxon>
        <taxon>Endopterygota</taxon>
        <taxon>Lepidoptera</taxon>
        <taxon>Glossata</taxon>
        <taxon>Ditrysia</taxon>
        <taxon>Tineoidea</taxon>
        <taxon>Psychidae</taxon>
        <taxon>Oiketicinae</taxon>
        <taxon>Eumeta</taxon>
    </lineage>
</organism>
<keyword evidence="4" id="KW-0443">Lipid metabolism</keyword>
<keyword evidence="2" id="KW-0276">Fatty acid metabolism</keyword>
<dbReference type="OrthoDB" id="2139957at2759"/>
<dbReference type="PANTHER" id="PTHR43602">
    <property type="match status" value="1"/>
</dbReference>
<evidence type="ECO:0000313" key="8">
    <source>
        <dbReference type="EMBL" id="GBP07747.1"/>
    </source>
</evidence>
<dbReference type="GO" id="GO:0016836">
    <property type="term" value="F:hydro-lyase activity"/>
    <property type="evidence" value="ECO:0007669"/>
    <property type="project" value="TreeGrafter"/>
</dbReference>
<dbReference type="STRING" id="151549.A0A4C1T2S4"/>
<evidence type="ECO:0000256" key="4">
    <source>
        <dbReference type="ARBA" id="ARBA00023098"/>
    </source>
</evidence>
<dbReference type="EMBL" id="BGZK01011662">
    <property type="protein sequence ID" value="GBP07747.1"/>
    <property type="molecule type" value="Genomic_DNA"/>
</dbReference>
<dbReference type="AlphaFoldDB" id="A0A4C1T2S4"/>
<sequence length="207" mass="23499">MDSIRVYNERLAEQRATPDSAKLQGKCVVIGHNLKELVSENNKNKQIEVFQNLADIILNIYRAPVPVIAKVNGLAAAAGCQLVASCDIIIASDKMLILEYFVLRLGLQYRVMPRPKSAYMLLTGLVSRVVPESELDKEVEKVLMPLRVKVELLLVWAKNFTHQQLNLPLDKAYELGCKKMLENLELSDCHEGLKSFMQKRTPVWKHE</sequence>
<dbReference type="InterPro" id="IPR052377">
    <property type="entry name" value="Mitochondrial_ECH-domain"/>
</dbReference>
<evidence type="ECO:0000256" key="6">
    <source>
        <dbReference type="ARBA" id="ARBA00037410"/>
    </source>
</evidence>
<dbReference type="GO" id="GO:0006631">
    <property type="term" value="P:fatty acid metabolic process"/>
    <property type="evidence" value="ECO:0007669"/>
    <property type="project" value="UniProtKB-KW"/>
</dbReference>
<evidence type="ECO:0000256" key="7">
    <source>
        <dbReference type="ARBA" id="ARBA00040545"/>
    </source>
</evidence>
<dbReference type="InterPro" id="IPR014748">
    <property type="entry name" value="Enoyl-CoA_hydra_C"/>
</dbReference>
<reference evidence="8 9" key="1">
    <citation type="journal article" date="2019" name="Commun. Biol.">
        <title>The bagworm genome reveals a unique fibroin gene that provides high tensile strength.</title>
        <authorList>
            <person name="Kono N."/>
            <person name="Nakamura H."/>
            <person name="Ohtoshi R."/>
            <person name="Tomita M."/>
            <person name="Numata K."/>
            <person name="Arakawa K."/>
        </authorList>
    </citation>
    <scope>NUCLEOTIDE SEQUENCE [LARGE SCALE GENOMIC DNA]</scope>
</reference>
<dbReference type="PANTHER" id="PTHR43602:SF1">
    <property type="entry name" value="ENOYL-COA HYDRATASE DOMAIN-CONTAINING PROTEIN 3, MITOCHONDRIAL"/>
    <property type="match status" value="1"/>
</dbReference>
<keyword evidence="9" id="KW-1185">Reference proteome</keyword>
<evidence type="ECO:0000256" key="1">
    <source>
        <dbReference type="ARBA" id="ARBA00004173"/>
    </source>
</evidence>
<evidence type="ECO:0000256" key="2">
    <source>
        <dbReference type="ARBA" id="ARBA00022832"/>
    </source>
</evidence>
<evidence type="ECO:0000256" key="5">
    <source>
        <dbReference type="ARBA" id="ARBA00023128"/>
    </source>
</evidence>
<dbReference type="Pfam" id="PF00378">
    <property type="entry name" value="ECH_1"/>
    <property type="match status" value="1"/>
</dbReference>
<comment type="function">
    <text evidence="6">May play a role in fatty acid biosynthesis and insulin sensitivity.</text>
</comment>
<dbReference type="Gene3D" id="1.10.12.10">
    <property type="entry name" value="Lyase 2-enoyl-coa Hydratase, Chain A, domain 2"/>
    <property type="match status" value="1"/>
</dbReference>
<dbReference type="Proteomes" id="UP000299102">
    <property type="component" value="Unassembled WGS sequence"/>
</dbReference>
<name>A0A4C1T2S4_EUMVA</name>
<keyword evidence="5" id="KW-0496">Mitochondrion</keyword>
<dbReference type="Gene3D" id="3.90.226.10">
    <property type="entry name" value="2-enoyl-CoA Hydratase, Chain A, domain 1"/>
    <property type="match status" value="1"/>
</dbReference>
<dbReference type="CDD" id="cd06558">
    <property type="entry name" value="crotonase-like"/>
    <property type="match status" value="1"/>
</dbReference>
<dbReference type="InterPro" id="IPR029045">
    <property type="entry name" value="ClpP/crotonase-like_dom_sf"/>
</dbReference>
<evidence type="ECO:0000313" key="9">
    <source>
        <dbReference type="Proteomes" id="UP000299102"/>
    </source>
</evidence>
<evidence type="ECO:0000256" key="3">
    <source>
        <dbReference type="ARBA" id="ARBA00022946"/>
    </source>
</evidence>
<keyword evidence="3" id="KW-0809">Transit peptide</keyword>
<dbReference type="InterPro" id="IPR001753">
    <property type="entry name" value="Enoyl-CoA_hydra/iso"/>
</dbReference>
<dbReference type="GO" id="GO:0005739">
    <property type="term" value="C:mitochondrion"/>
    <property type="evidence" value="ECO:0007669"/>
    <property type="project" value="UniProtKB-SubCell"/>
</dbReference>